<dbReference type="Proteomes" id="UP000782843">
    <property type="component" value="Unassembled WGS sequence"/>
</dbReference>
<feature type="transmembrane region" description="Helical" evidence="1">
    <location>
        <begin position="62"/>
        <end position="83"/>
    </location>
</feature>
<dbReference type="EMBL" id="JAGQLG010000143">
    <property type="protein sequence ID" value="MCA9382466.1"/>
    <property type="molecule type" value="Genomic_DNA"/>
</dbReference>
<protein>
    <submittedName>
        <fullName evidence="2">Uncharacterized protein</fullName>
    </submittedName>
</protein>
<dbReference type="AlphaFoldDB" id="A0A955RI64"/>
<gene>
    <name evidence="2" type="ORF">KC660_03610</name>
</gene>
<reference evidence="2" key="1">
    <citation type="submission" date="2020-04" db="EMBL/GenBank/DDBJ databases">
        <authorList>
            <person name="Zhang T."/>
        </authorList>
    </citation>
    <scope>NUCLEOTIDE SEQUENCE</scope>
    <source>
        <strain evidence="2">HKST-UBA10</strain>
    </source>
</reference>
<comment type="caution">
    <text evidence="2">The sequence shown here is derived from an EMBL/GenBank/DDBJ whole genome shotgun (WGS) entry which is preliminary data.</text>
</comment>
<feature type="transmembrane region" description="Helical" evidence="1">
    <location>
        <begin position="34"/>
        <end position="56"/>
    </location>
</feature>
<accession>A0A955RI64</accession>
<evidence type="ECO:0000256" key="1">
    <source>
        <dbReference type="SAM" id="Phobius"/>
    </source>
</evidence>
<feature type="transmembrane region" description="Helical" evidence="1">
    <location>
        <begin position="95"/>
        <end position="114"/>
    </location>
</feature>
<proteinExistence type="predicted"/>
<evidence type="ECO:0000313" key="3">
    <source>
        <dbReference type="Proteomes" id="UP000782843"/>
    </source>
</evidence>
<keyword evidence="1" id="KW-1133">Transmembrane helix</keyword>
<sequence length="136" mass="15522">MDLVIPALLGLQIIKIFISKKKTLRAEKIDKLRILSLAIPIALAVVGVGAFVLLQAFSNYRIILTFVQVLYAMLYISILLERFTAFIQTGDSIKIWKVWVLAVYGLLFLLYTLFENTFIGKTVAQYNETLLLLLYF</sequence>
<organism evidence="2 3">
    <name type="scientific">Candidatus Dojkabacteria bacterium</name>
    <dbReference type="NCBI Taxonomy" id="2099670"/>
    <lineage>
        <taxon>Bacteria</taxon>
        <taxon>Candidatus Dojkabacteria</taxon>
    </lineage>
</organism>
<name>A0A955RI64_9BACT</name>
<reference evidence="2" key="2">
    <citation type="journal article" date="2021" name="Microbiome">
        <title>Successional dynamics and alternative stable states in a saline activated sludge microbial community over 9 years.</title>
        <authorList>
            <person name="Wang Y."/>
            <person name="Ye J."/>
            <person name="Ju F."/>
            <person name="Liu L."/>
            <person name="Boyd J.A."/>
            <person name="Deng Y."/>
            <person name="Parks D.H."/>
            <person name="Jiang X."/>
            <person name="Yin X."/>
            <person name="Woodcroft B.J."/>
            <person name="Tyson G.W."/>
            <person name="Hugenholtz P."/>
            <person name="Polz M.F."/>
            <person name="Zhang T."/>
        </authorList>
    </citation>
    <scope>NUCLEOTIDE SEQUENCE</scope>
    <source>
        <strain evidence="2">HKST-UBA10</strain>
    </source>
</reference>
<evidence type="ECO:0000313" key="2">
    <source>
        <dbReference type="EMBL" id="MCA9382466.1"/>
    </source>
</evidence>
<keyword evidence="1" id="KW-0812">Transmembrane</keyword>
<keyword evidence="1" id="KW-0472">Membrane</keyword>